<dbReference type="SUPFAM" id="SSF54826">
    <property type="entry name" value="Enolase N-terminal domain-like"/>
    <property type="match status" value="1"/>
</dbReference>
<name>A0ABV0J4R9_9CYAN</name>
<evidence type="ECO:0000259" key="6">
    <source>
        <dbReference type="SMART" id="SM00922"/>
    </source>
</evidence>
<feature type="domain" description="Mandelate racemase/muconate lactonizing enzyme C-terminal" evidence="6">
    <location>
        <begin position="130"/>
        <end position="226"/>
    </location>
</feature>
<evidence type="ECO:0000256" key="3">
    <source>
        <dbReference type="ARBA" id="ARBA00023239"/>
    </source>
</evidence>
<dbReference type="InterPro" id="IPR013342">
    <property type="entry name" value="Mandelate_racemase_C"/>
</dbReference>
<dbReference type="SFLD" id="SFLDF00009">
    <property type="entry name" value="o-succinylbenzoate_synthase"/>
    <property type="match status" value="1"/>
</dbReference>
<keyword evidence="3 4" id="KW-0456">Lyase</keyword>
<dbReference type="Gene3D" id="3.30.390.10">
    <property type="entry name" value="Enolase-like, N-terminal domain"/>
    <property type="match status" value="1"/>
</dbReference>
<dbReference type="SFLD" id="SFLDS00001">
    <property type="entry name" value="Enolase"/>
    <property type="match status" value="1"/>
</dbReference>
<protein>
    <recommendedName>
        <fullName evidence="4 5">o-succinylbenzoate synthase</fullName>
        <shortName evidence="4">OSB synthase</shortName>
        <shortName evidence="4">OSBS</shortName>
        <ecNumber evidence="4 5">4.2.1.113</ecNumber>
    </recommendedName>
    <alternativeName>
        <fullName evidence="4">4-(2'-carboxyphenyl)-4-oxybutyric acid synthase</fullName>
    </alternativeName>
    <alternativeName>
        <fullName evidence="4">o-succinylbenzoic acid synthase</fullName>
    </alternativeName>
</protein>
<dbReference type="NCBIfam" id="NF002739">
    <property type="entry name" value="PRK02714.1"/>
    <property type="match status" value="1"/>
</dbReference>
<dbReference type="SUPFAM" id="SSF51604">
    <property type="entry name" value="Enolase C-terminal domain-like"/>
    <property type="match status" value="1"/>
</dbReference>
<dbReference type="Proteomes" id="UP001464891">
    <property type="component" value="Unassembled WGS sequence"/>
</dbReference>
<dbReference type="InterPro" id="IPR010196">
    <property type="entry name" value="OSB_synthase_MenC1"/>
</dbReference>
<dbReference type="InterPro" id="IPR029017">
    <property type="entry name" value="Enolase-like_N"/>
</dbReference>
<dbReference type="SFLD" id="SFLDG00180">
    <property type="entry name" value="muconate_cycloisomerase"/>
    <property type="match status" value="1"/>
</dbReference>
<dbReference type="EMBL" id="JAMPKM010000003">
    <property type="protein sequence ID" value="MEP0816777.1"/>
    <property type="molecule type" value="Genomic_DNA"/>
</dbReference>
<dbReference type="GO" id="GO:0043748">
    <property type="term" value="F:O-succinylbenzoate synthase activity"/>
    <property type="evidence" value="ECO:0007669"/>
    <property type="project" value="UniProtKB-EC"/>
</dbReference>
<comment type="function">
    <text evidence="4">Converts 2-succinyl-6-hydroxy-2,4-cyclohexadiene-1-carboxylate (SHCHC) to 2-succinylbenzoate (OSB).</text>
</comment>
<evidence type="ECO:0000256" key="1">
    <source>
        <dbReference type="ARBA" id="ARBA00022723"/>
    </source>
</evidence>
<evidence type="ECO:0000313" key="8">
    <source>
        <dbReference type="Proteomes" id="UP001464891"/>
    </source>
</evidence>
<comment type="pathway">
    <text evidence="4">Quinol/quinone metabolism; 1,4-dihydroxy-2-naphthoate biosynthesis; 1,4-dihydroxy-2-naphthoate from chorismate: step 4/7.</text>
</comment>
<reference evidence="7 8" key="1">
    <citation type="submission" date="2022-04" db="EMBL/GenBank/DDBJ databases">
        <title>Positive selection, recombination, and allopatry shape intraspecific diversity of widespread and dominant cyanobacteria.</title>
        <authorList>
            <person name="Wei J."/>
            <person name="Shu W."/>
            <person name="Hu C."/>
        </authorList>
    </citation>
    <scope>NUCLEOTIDE SEQUENCE [LARGE SCALE GENOMIC DNA]</scope>
    <source>
        <strain evidence="7 8">GB2-A4</strain>
    </source>
</reference>
<feature type="binding site" evidence="4">
    <location>
        <position position="205"/>
    </location>
    <ligand>
        <name>Mg(2+)</name>
        <dbReference type="ChEBI" id="CHEBI:18420"/>
    </ligand>
</feature>
<dbReference type="Gene3D" id="3.20.20.120">
    <property type="entry name" value="Enolase-like C-terminal domain"/>
    <property type="match status" value="1"/>
</dbReference>
<feature type="binding site" evidence="4">
    <location>
        <position position="179"/>
    </location>
    <ligand>
        <name>Mg(2+)</name>
        <dbReference type="ChEBI" id="CHEBI:18420"/>
    </ligand>
</feature>
<sequence>MLATQIHSYQFEFRAYQRPFRQPLKTSQGLWNVRTGILLRLTDETGQVGFGEIAPLAWFGSETFEQTLVFCRQLPSEITAEHISAIPSTLPACQFGLESAWLALNLNNVAAKIRNPKSEIPYSALLPTGPDAVEAWRSLWQQGFYTFKWKVGVAAVQEELEILQTLCQSLPPQARLRLDANAGLTLETAIAYLQACDQLGIEFLEQPLPVNQFQNMLALSQQYSTPLALDESVATLAQLKTCYAQGWRGIFVIKPAIAGFPSQLRQFCQTHQIDAVFSSVFETAIGRDIGLSLAAELTSSDRAAGFGVTHWFSDSWDQLSDFEQLWNSL</sequence>
<dbReference type="InterPro" id="IPR036849">
    <property type="entry name" value="Enolase-like_C_sf"/>
</dbReference>
<gene>
    <name evidence="4" type="primary">menC</name>
    <name evidence="7" type="ORF">NC998_06685</name>
</gene>
<evidence type="ECO:0000256" key="4">
    <source>
        <dbReference type="HAMAP-Rule" id="MF_00470"/>
    </source>
</evidence>
<comment type="cofactor">
    <cofactor evidence="4">
        <name>a divalent metal cation</name>
        <dbReference type="ChEBI" id="CHEBI:60240"/>
    </cofactor>
</comment>
<keyword evidence="1 4" id="KW-0479">Metal-binding</keyword>
<organism evidence="7 8">
    <name type="scientific">Trichocoleus desertorum GB2-A4</name>
    <dbReference type="NCBI Taxonomy" id="2933944"/>
    <lineage>
        <taxon>Bacteria</taxon>
        <taxon>Bacillati</taxon>
        <taxon>Cyanobacteriota</taxon>
        <taxon>Cyanophyceae</taxon>
        <taxon>Leptolyngbyales</taxon>
        <taxon>Trichocoleusaceae</taxon>
        <taxon>Trichocoleus</taxon>
    </lineage>
</organism>
<dbReference type="CDD" id="cd03320">
    <property type="entry name" value="OSBS"/>
    <property type="match status" value="1"/>
</dbReference>
<dbReference type="RefSeq" id="WP_190438838.1">
    <property type="nucleotide sequence ID" value="NZ_JAMPKM010000003.1"/>
</dbReference>
<evidence type="ECO:0000313" key="7">
    <source>
        <dbReference type="EMBL" id="MEP0816777.1"/>
    </source>
</evidence>
<keyword evidence="8" id="KW-1185">Reference proteome</keyword>
<dbReference type="EC" id="4.2.1.113" evidence="4 5"/>
<dbReference type="NCBIfam" id="TIGR01927">
    <property type="entry name" value="menC_gam_Gplu"/>
    <property type="match status" value="1"/>
</dbReference>
<proteinExistence type="inferred from homology"/>
<accession>A0ABV0J4R9</accession>
<dbReference type="Pfam" id="PF13378">
    <property type="entry name" value="MR_MLE_C"/>
    <property type="match status" value="1"/>
</dbReference>
<evidence type="ECO:0000256" key="5">
    <source>
        <dbReference type="NCBIfam" id="TIGR01927"/>
    </source>
</evidence>
<feature type="active site" description="Proton donor" evidence="4">
    <location>
        <position position="150"/>
    </location>
</feature>
<feature type="binding site" evidence="4">
    <location>
        <position position="230"/>
    </location>
    <ligand>
        <name>Mg(2+)</name>
        <dbReference type="ChEBI" id="CHEBI:18420"/>
    </ligand>
</feature>
<dbReference type="InterPro" id="IPR029065">
    <property type="entry name" value="Enolase_C-like"/>
</dbReference>
<evidence type="ECO:0000256" key="2">
    <source>
        <dbReference type="ARBA" id="ARBA00022842"/>
    </source>
</evidence>
<dbReference type="SMART" id="SM00922">
    <property type="entry name" value="MR_MLE"/>
    <property type="match status" value="1"/>
</dbReference>
<dbReference type="InterPro" id="IPR041338">
    <property type="entry name" value="OSBS_N"/>
</dbReference>
<dbReference type="HAMAP" id="MF_00470">
    <property type="entry name" value="MenC_1"/>
    <property type="match status" value="1"/>
</dbReference>
<dbReference type="PANTHER" id="PTHR48073:SF6">
    <property type="entry name" value="PROTEIN PHYLLO, CHLOROPLASTIC-LIKE"/>
    <property type="match status" value="1"/>
</dbReference>
<dbReference type="Pfam" id="PF21508">
    <property type="entry name" value="MenC_N"/>
    <property type="match status" value="1"/>
</dbReference>
<comment type="catalytic activity">
    <reaction evidence="4">
        <text>(1R,6R)-6-hydroxy-2-succinyl-cyclohexa-2,4-diene-1-carboxylate = 2-succinylbenzoate + H2O</text>
        <dbReference type="Rhea" id="RHEA:10196"/>
        <dbReference type="ChEBI" id="CHEBI:15377"/>
        <dbReference type="ChEBI" id="CHEBI:18325"/>
        <dbReference type="ChEBI" id="CHEBI:58689"/>
        <dbReference type="EC" id="4.2.1.113"/>
    </reaction>
</comment>
<keyword evidence="2 4" id="KW-0460">Magnesium</keyword>
<feature type="active site" description="Proton acceptor" evidence="4">
    <location>
        <position position="254"/>
    </location>
</feature>
<comment type="caution">
    <text evidence="7">The sequence shown here is derived from an EMBL/GenBank/DDBJ whole genome shotgun (WGS) entry which is preliminary data.</text>
</comment>
<dbReference type="PANTHER" id="PTHR48073">
    <property type="entry name" value="O-SUCCINYLBENZOATE SYNTHASE-RELATED"/>
    <property type="match status" value="1"/>
</dbReference>
<comment type="pathway">
    <text evidence="4">Cofactor biosynthesis; phylloquinone biosynthesis.</text>
</comment>
<comment type="similarity">
    <text evidence="4">Belongs to the mandelate racemase/muconate lactonizing enzyme family. MenC type 1 subfamily.</text>
</comment>